<dbReference type="EMBL" id="FWZX01000001">
    <property type="protein sequence ID" value="SME93349.1"/>
    <property type="molecule type" value="Genomic_DNA"/>
</dbReference>
<dbReference type="STRING" id="560819.SAMN05428998_101578"/>
<dbReference type="RefSeq" id="WP_085120906.1">
    <property type="nucleotide sequence ID" value="NZ_FWZX01000001.1"/>
</dbReference>
<name>A0A1Y6B5J1_9PROT</name>
<gene>
    <name evidence="1" type="ORF">SAMN05428998_101578</name>
</gene>
<dbReference type="InterPro" id="IPR035994">
    <property type="entry name" value="Nucleoside_phosphorylase_sf"/>
</dbReference>
<dbReference type="Gene3D" id="3.40.50.1580">
    <property type="entry name" value="Nucleoside phosphorylase domain"/>
    <property type="match status" value="1"/>
</dbReference>
<dbReference type="GO" id="GO:0009116">
    <property type="term" value="P:nucleoside metabolic process"/>
    <property type="evidence" value="ECO:0007669"/>
    <property type="project" value="InterPro"/>
</dbReference>
<keyword evidence="2" id="KW-1185">Reference proteome</keyword>
<dbReference type="Proteomes" id="UP000192917">
    <property type="component" value="Unassembled WGS sequence"/>
</dbReference>
<reference evidence="1 2" key="1">
    <citation type="submission" date="2017-04" db="EMBL/GenBank/DDBJ databases">
        <authorList>
            <person name="Afonso C.L."/>
            <person name="Miller P.J."/>
            <person name="Scott M.A."/>
            <person name="Spackman E."/>
            <person name="Goraichik I."/>
            <person name="Dimitrov K.M."/>
            <person name="Suarez D.L."/>
            <person name="Swayne D.E."/>
        </authorList>
    </citation>
    <scope>NUCLEOTIDE SEQUENCE [LARGE SCALE GENOMIC DNA]</scope>
    <source>
        <strain evidence="1 2">USBA 355</strain>
    </source>
</reference>
<evidence type="ECO:0000313" key="2">
    <source>
        <dbReference type="Proteomes" id="UP000192917"/>
    </source>
</evidence>
<protein>
    <submittedName>
        <fullName evidence="1">Adenosylhomocysteine nucleosidase</fullName>
    </submittedName>
</protein>
<dbReference type="GO" id="GO:0003824">
    <property type="term" value="F:catalytic activity"/>
    <property type="evidence" value="ECO:0007669"/>
    <property type="project" value="InterPro"/>
</dbReference>
<dbReference type="AlphaFoldDB" id="A0A1Y6B5J1"/>
<sequence length="228" mass="22459">MAGARPVGVLVGLASEARLLRRAARGLTPAPLIEVSAADPARAEAAAARLVAAGAAGLVSFGLAAGLDPALPPGSLLLPSEVVDPEGRRWPADAAWRGRLGLEAGAAPLAGCDLLLKTAADKAALAAASGAASADMESHLLARAAAGAGLPFLVLRAVADPAGLALPPAAWNVLDAEGRSRGLLVTGRLLRAPGQLPALLALARAAGRAERALGGALAVAARRLLVLG</sequence>
<organism evidence="1 2">
    <name type="scientific">Tistlia consotensis USBA 355</name>
    <dbReference type="NCBI Taxonomy" id="560819"/>
    <lineage>
        <taxon>Bacteria</taxon>
        <taxon>Pseudomonadati</taxon>
        <taxon>Pseudomonadota</taxon>
        <taxon>Alphaproteobacteria</taxon>
        <taxon>Rhodospirillales</taxon>
        <taxon>Rhodovibrionaceae</taxon>
        <taxon>Tistlia</taxon>
    </lineage>
</organism>
<dbReference type="SUPFAM" id="SSF53167">
    <property type="entry name" value="Purine and uridine phosphorylases"/>
    <property type="match status" value="1"/>
</dbReference>
<proteinExistence type="predicted"/>
<accession>A0A1Y6B5J1</accession>
<evidence type="ECO:0000313" key="1">
    <source>
        <dbReference type="EMBL" id="SME93349.1"/>
    </source>
</evidence>